<comment type="cofactor">
    <cofactor evidence="1">
        <name>Mg(2+)</name>
        <dbReference type="ChEBI" id="CHEBI:18420"/>
    </cofactor>
</comment>
<dbReference type="InterPro" id="IPR002934">
    <property type="entry name" value="Polymerase_NTP_transf_dom"/>
</dbReference>
<name>A0A6V8PI33_9ACTN</name>
<protein>
    <recommendedName>
        <fullName evidence="10">Polymerase nucleotidyl transferase domain-containing protein</fullName>
    </recommendedName>
</protein>
<evidence type="ECO:0000256" key="5">
    <source>
        <dbReference type="ARBA" id="ARBA00022723"/>
    </source>
</evidence>
<keyword evidence="4" id="KW-0548">Nucleotidyltransferase</keyword>
<evidence type="ECO:0000256" key="6">
    <source>
        <dbReference type="ARBA" id="ARBA00022741"/>
    </source>
</evidence>
<accession>A0A6V8PI33</accession>
<dbReference type="AlphaFoldDB" id="A0A6V8PI33"/>
<dbReference type="GO" id="GO:0005524">
    <property type="term" value="F:ATP binding"/>
    <property type="evidence" value="ECO:0007669"/>
    <property type="project" value="UniProtKB-KW"/>
</dbReference>
<dbReference type="SUPFAM" id="SSF81301">
    <property type="entry name" value="Nucleotidyltransferase"/>
    <property type="match status" value="1"/>
</dbReference>
<evidence type="ECO:0000259" key="10">
    <source>
        <dbReference type="Pfam" id="PF01909"/>
    </source>
</evidence>
<dbReference type="GO" id="GO:0046872">
    <property type="term" value="F:metal ion binding"/>
    <property type="evidence" value="ECO:0007669"/>
    <property type="project" value="UniProtKB-KW"/>
</dbReference>
<feature type="domain" description="Polymerase nucleotidyl transferase" evidence="10">
    <location>
        <begin position="23"/>
        <end position="89"/>
    </location>
</feature>
<keyword evidence="3" id="KW-0808">Transferase</keyword>
<gene>
    <name evidence="11" type="ORF">HKBW3S42_00183</name>
</gene>
<dbReference type="PANTHER" id="PTHR33571:SF12">
    <property type="entry name" value="BSL3053 PROTEIN"/>
    <property type="match status" value="1"/>
</dbReference>
<evidence type="ECO:0000313" key="12">
    <source>
        <dbReference type="Proteomes" id="UP000568877"/>
    </source>
</evidence>
<evidence type="ECO:0000256" key="4">
    <source>
        <dbReference type="ARBA" id="ARBA00022695"/>
    </source>
</evidence>
<dbReference type="GO" id="GO:0016779">
    <property type="term" value="F:nucleotidyltransferase activity"/>
    <property type="evidence" value="ECO:0007669"/>
    <property type="project" value="UniProtKB-KW"/>
</dbReference>
<dbReference type="Proteomes" id="UP000568877">
    <property type="component" value="Unassembled WGS sequence"/>
</dbReference>
<keyword evidence="7" id="KW-0067">ATP-binding</keyword>
<evidence type="ECO:0000256" key="1">
    <source>
        <dbReference type="ARBA" id="ARBA00001946"/>
    </source>
</evidence>
<comment type="similarity">
    <text evidence="9">Belongs to the MntA antitoxin family.</text>
</comment>
<proteinExistence type="inferred from homology"/>
<dbReference type="EMBL" id="BLSA01000012">
    <property type="protein sequence ID" value="GFP31877.1"/>
    <property type="molecule type" value="Genomic_DNA"/>
</dbReference>
<evidence type="ECO:0000256" key="7">
    <source>
        <dbReference type="ARBA" id="ARBA00022840"/>
    </source>
</evidence>
<evidence type="ECO:0000256" key="3">
    <source>
        <dbReference type="ARBA" id="ARBA00022679"/>
    </source>
</evidence>
<keyword evidence="2" id="KW-1277">Toxin-antitoxin system</keyword>
<evidence type="ECO:0000256" key="9">
    <source>
        <dbReference type="ARBA" id="ARBA00038276"/>
    </source>
</evidence>
<dbReference type="Pfam" id="PF01909">
    <property type="entry name" value="NTP_transf_2"/>
    <property type="match status" value="1"/>
</dbReference>
<dbReference type="CDD" id="cd05403">
    <property type="entry name" value="NT_KNTase_like"/>
    <property type="match status" value="1"/>
</dbReference>
<sequence length="114" mass="12753">MGIDELLKEKREEILRLAAQHGAHNVRIFGSVARGEAGAVSDVDFLVEMEEGRSFLDLVGLWQDLEELLECKVDVISDGGISPYLRDRIYAEVRPLGRTTEFICCTYATQYSAS</sequence>
<reference evidence="11 12" key="1">
    <citation type="journal article" date="2020" name="Front. Microbiol.">
        <title>Single-cell genomics of novel Actinobacteria with the Wood-Ljungdahl pathway discovered in a serpentinizing system.</title>
        <authorList>
            <person name="Merino N."/>
            <person name="Kawai M."/>
            <person name="Boyd E.S."/>
            <person name="Colman D.R."/>
            <person name="McGlynn S.E."/>
            <person name="Nealson K.H."/>
            <person name="Kurokawa K."/>
            <person name="Hongoh Y."/>
        </authorList>
    </citation>
    <scope>NUCLEOTIDE SEQUENCE [LARGE SCALE GENOMIC DNA]</scope>
    <source>
        <strain evidence="11 12">S42</strain>
    </source>
</reference>
<evidence type="ECO:0000256" key="2">
    <source>
        <dbReference type="ARBA" id="ARBA00022649"/>
    </source>
</evidence>
<dbReference type="InterPro" id="IPR052038">
    <property type="entry name" value="Type-VII_TA_antitoxin"/>
</dbReference>
<evidence type="ECO:0000313" key="11">
    <source>
        <dbReference type="EMBL" id="GFP31877.1"/>
    </source>
</evidence>
<dbReference type="Gene3D" id="3.30.460.10">
    <property type="entry name" value="Beta Polymerase, domain 2"/>
    <property type="match status" value="1"/>
</dbReference>
<dbReference type="PANTHER" id="PTHR33571">
    <property type="entry name" value="SSL8005 PROTEIN"/>
    <property type="match status" value="1"/>
</dbReference>
<keyword evidence="5" id="KW-0479">Metal-binding</keyword>
<keyword evidence="8" id="KW-0460">Magnesium</keyword>
<organism evidence="11 12">
    <name type="scientific">Candidatus Hakubella thermalkaliphila</name>
    <dbReference type="NCBI Taxonomy" id="2754717"/>
    <lineage>
        <taxon>Bacteria</taxon>
        <taxon>Bacillati</taxon>
        <taxon>Actinomycetota</taxon>
        <taxon>Actinomycetota incertae sedis</taxon>
        <taxon>Candidatus Hakubellales</taxon>
        <taxon>Candidatus Hakubellaceae</taxon>
        <taxon>Candidatus Hakubella</taxon>
    </lineage>
</organism>
<keyword evidence="6" id="KW-0547">Nucleotide-binding</keyword>
<dbReference type="InterPro" id="IPR043519">
    <property type="entry name" value="NT_sf"/>
</dbReference>
<comment type="caution">
    <text evidence="11">The sequence shown here is derived from an EMBL/GenBank/DDBJ whole genome shotgun (WGS) entry which is preliminary data.</text>
</comment>
<evidence type="ECO:0000256" key="8">
    <source>
        <dbReference type="ARBA" id="ARBA00022842"/>
    </source>
</evidence>